<evidence type="ECO:0000256" key="2">
    <source>
        <dbReference type="SAM" id="SignalP"/>
    </source>
</evidence>
<organism evidence="3 4">
    <name type="scientific">Arthrobacter alpinus</name>
    <dbReference type="NCBI Taxonomy" id="656366"/>
    <lineage>
        <taxon>Bacteria</taxon>
        <taxon>Bacillati</taxon>
        <taxon>Actinomycetota</taxon>
        <taxon>Actinomycetes</taxon>
        <taxon>Micrococcales</taxon>
        <taxon>Micrococcaceae</taxon>
        <taxon>Arthrobacter</taxon>
    </lineage>
</organism>
<evidence type="ECO:0000256" key="1">
    <source>
        <dbReference type="SAM" id="Phobius"/>
    </source>
</evidence>
<dbReference type="RefSeq" id="WP_139244185.1">
    <property type="nucleotide sequence ID" value="NZ_FNTV01000001.1"/>
</dbReference>
<sequence>MNKTKTVRAWSGAVGTATVAALALGMLAGAPAQAAPGDVISQGSGQLLNGSLLSYPNFALDLKNGAATAINDGTTADVVANQPLDLSALGILNVGAGNIPLLGNNGIIQLGAVGQYGHAVNDGSSEAFSGLVSGAPSLVTLPGNLPVAGDPALPAARVMVGTAGLLGGADLVNIDLQVGVLAAAAKQDVDAAPVGQYNVAGVSASVGGTVIQGVANTLNPAINTLLAAVSLVGVDITNPLASGKIAITEAELLAAAGVANINALPAGTDLLQYLPQAVVAKLTKIVNDLLTSVGAAIPAGVLGIVARAALATAQGILNPLLTGLSTSLLPPLSAAVSNIAALKVNVQSTTAGTFTQTALQLSLLNGSLTTIDLASASVGPNLTTAAIPVVNKDSLAIAGGLGLIVLLGMFVVRRRRNGAASTVAMA</sequence>
<dbReference type="Proteomes" id="UP000182725">
    <property type="component" value="Unassembled WGS sequence"/>
</dbReference>
<keyword evidence="1" id="KW-0812">Transmembrane</keyword>
<evidence type="ECO:0000313" key="4">
    <source>
        <dbReference type="Proteomes" id="UP000182725"/>
    </source>
</evidence>
<proteinExistence type="predicted"/>
<dbReference type="EMBL" id="FNTV01000001">
    <property type="protein sequence ID" value="SEE03291.1"/>
    <property type="molecule type" value="Genomic_DNA"/>
</dbReference>
<feature type="signal peptide" evidence="2">
    <location>
        <begin position="1"/>
        <end position="34"/>
    </location>
</feature>
<evidence type="ECO:0000313" key="3">
    <source>
        <dbReference type="EMBL" id="SEE03291.1"/>
    </source>
</evidence>
<gene>
    <name evidence="3" type="ORF">SAMN04489740_0519</name>
</gene>
<accession>A0A1H5FIX1</accession>
<keyword evidence="1" id="KW-1133">Transmembrane helix</keyword>
<dbReference type="AlphaFoldDB" id="A0A1H5FIX1"/>
<feature type="transmembrane region" description="Helical" evidence="1">
    <location>
        <begin position="394"/>
        <end position="412"/>
    </location>
</feature>
<dbReference type="InterPro" id="IPR047900">
    <property type="entry name" value="Choice_anch_G"/>
</dbReference>
<reference evidence="3 4" key="1">
    <citation type="submission" date="2016-10" db="EMBL/GenBank/DDBJ databases">
        <authorList>
            <person name="de Groot N.N."/>
        </authorList>
    </citation>
    <scope>NUCLEOTIDE SEQUENCE [LARGE SCALE GENOMIC DNA]</scope>
    <source>
        <strain evidence="3 4">DSM 22274</strain>
    </source>
</reference>
<dbReference type="NCBIfam" id="NF033766">
    <property type="entry name" value="choice_anch_G"/>
    <property type="match status" value="1"/>
</dbReference>
<feature type="chain" id="PRO_5010318282" description="Choice-of-anchor G family protein" evidence="2">
    <location>
        <begin position="35"/>
        <end position="426"/>
    </location>
</feature>
<evidence type="ECO:0008006" key="5">
    <source>
        <dbReference type="Google" id="ProtNLM"/>
    </source>
</evidence>
<protein>
    <recommendedName>
        <fullName evidence="5">Choice-of-anchor G family protein</fullName>
    </recommendedName>
</protein>
<keyword evidence="2" id="KW-0732">Signal</keyword>
<name>A0A1H5FIX1_9MICC</name>
<keyword evidence="1" id="KW-0472">Membrane</keyword>